<feature type="domain" description="PDZ" evidence="12">
    <location>
        <begin position="360"/>
        <end position="432"/>
    </location>
</feature>
<evidence type="ECO:0000256" key="2">
    <source>
        <dbReference type="ARBA" id="ARBA00009649"/>
    </source>
</evidence>
<dbReference type="InterPro" id="IPR041783">
    <property type="entry name" value="PTPN3/4_FERM_C"/>
</dbReference>
<dbReference type="PROSITE" id="PS50055">
    <property type="entry name" value="TYR_PHOSPHATASE_PTP"/>
    <property type="match status" value="1"/>
</dbReference>
<dbReference type="SUPFAM" id="SSF52799">
    <property type="entry name" value="(Phosphotyrosine protein) phosphatases II"/>
    <property type="match status" value="1"/>
</dbReference>
<comment type="subcellular location">
    <subcellularLocation>
        <location evidence="1">Cytoplasm</location>
        <location evidence="1">Cytoskeleton</location>
    </subcellularLocation>
</comment>
<dbReference type="SMART" id="SM00228">
    <property type="entry name" value="PDZ"/>
    <property type="match status" value="1"/>
</dbReference>
<dbReference type="SMART" id="SM00404">
    <property type="entry name" value="PTPc_motif"/>
    <property type="match status" value="1"/>
</dbReference>
<dbReference type="PROSITE" id="PS50106">
    <property type="entry name" value="PDZ"/>
    <property type="match status" value="1"/>
</dbReference>
<keyword evidence="7" id="KW-0206">Cytoskeleton</keyword>
<dbReference type="GO" id="GO:0009898">
    <property type="term" value="C:cytoplasmic side of plasma membrane"/>
    <property type="evidence" value="ECO:0007669"/>
    <property type="project" value="TreeGrafter"/>
</dbReference>
<dbReference type="PRINTS" id="PR00935">
    <property type="entry name" value="BAND41"/>
</dbReference>
<evidence type="ECO:0000259" key="11">
    <source>
        <dbReference type="PROSITE" id="PS50057"/>
    </source>
</evidence>
<accession>A0A3B4BBL8</accession>
<name>A0A3B4BBL8_9GOBI</name>
<dbReference type="InterPro" id="IPR019749">
    <property type="entry name" value="Band_41_domain"/>
</dbReference>
<evidence type="ECO:0000259" key="10">
    <source>
        <dbReference type="PROSITE" id="PS50056"/>
    </source>
</evidence>
<feature type="domain" description="Tyrosine-protein phosphatase" evidence="9">
    <location>
        <begin position="501"/>
        <end position="756"/>
    </location>
</feature>
<feature type="domain" description="Tyrosine specific protein phosphatases" evidence="10">
    <location>
        <begin position="674"/>
        <end position="747"/>
    </location>
</feature>
<feature type="region of interest" description="Disordered" evidence="8">
    <location>
        <begin position="270"/>
        <end position="310"/>
    </location>
</feature>
<feature type="region of interest" description="Disordered" evidence="8">
    <location>
        <begin position="327"/>
        <end position="352"/>
    </location>
</feature>
<dbReference type="InterPro" id="IPR001478">
    <property type="entry name" value="PDZ"/>
</dbReference>
<dbReference type="InterPro" id="IPR011993">
    <property type="entry name" value="PH-like_dom_sf"/>
</dbReference>
<dbReference type="CDD" id="cd14473">
    <property type="entry name" value="FERM_B-lobe"/>
    <property type="match status" value="1"/>
</dbReference>
<dbReference type="SMART" id="SM00295">
    <property type="entry name" value="B41"/>
    <property type="match status" value="1"/>
</dbReference>
<dbReference type="FunFam" id="3.90.190.10:FF:000023">
    <property type="entry name" value="Tyrosine-protein phosphatase non-receptor type"/>
    <property type="match status" value="1"/>
</dbReference>
<dbReference type="InterPro" id="IPR035963">
    <property type="entry name" value="FERM_2"/>
</dbReference>
<evidence type="ECO:0000256" key="1">
    <source>
        <dbReference type="ARBA" id="ARBA00004245"/>
    </source>
</evidence>
<dbReference type="InterPro" id="IPR016130">
    <property type="entry name" value="Tyr_Pase_AS"/>
</dbReference>
<dbReference type="EC" id="3.1.3.48" evidence="3"/>
<dbReference type="PANTHER" id="PTHR45706:SF5">
    <property type="entry name" value="TYROSINE-PROTEIN PHOSPHATASE NON-RECEPTOR TYPE 3"/>
    <property type="match status" value="1"/>
</dbReference>
<dbReference type="InterPro" id="IPR000242">
    <property type="entry name" value="PTP_cat"/>
</dbReference>
<dbReference type="Gene3D" id="3.90.190.10">
    <property type="entry name" value="Protein tyrosine phosphatase superfamily"/>
    <property type="match status" value="1"/>
</dbReference>
<dbReference type="InterPro" id="IPR036034">
    <property type="entry name" value="PDZ_sf"/>
</dbReference>
<evidence type="ECO:0000256" key="8">
    <source>
        <dbReference type="SAM" id="MobiDB-lite"/>
    </source>
</evidence>
<dbReference type="GO" id="GO:0005737">
    <property type="term" value="C:cytoplasm"/>
    <property type="evidence" value="ECO:0007669"/>
    <property type="project" value="TreeGrafter"/>
</dbReference>
<keyword evidence="5" id="KW-0378">Hydrolase</keyword>
<dbReference type="Gene3D" id="2.30.42.10">
    <property type="match status" value="1"/>
</dbReference>
<dbReference type="SUPFAM" id="SSF50729">
    <property type="entry name" value="PH domain-like"/>
    <property type="match status" value="1"/>
</dbReference>
<dbReference type="STRING" id="409849.ENSPMGP00000025931"/>
<comment type="similarity">
    <text evidence="2">Belongs to the protein-tyrosine phosphatase family. Non-receptor class subfamily.</text>
</comment>
<feature type="region of interest" description="Disordered" evidence="8">
    <location>
        <begin position="459"/>
        <end position="481"/>
    </location>
</feature>
<dbReference type="Proteomes" id="UP000261520">
    <property type="component" value="Unplaced"/>
</dbReference>
<dbReference type="CDD" id="cd13189">
    <property type="entry name" value="FERM_C_PTPN4_PTPN3_like"/>
    <property type="match status" value="1"/>
</dbReference>
<evidence type="ECO:0000259" key="9">
    <source>
        <dbReference type="PROSITE" id="PS50055"/>
    </source>
</evidence>
<dbReference type="InterPro" id="IPR029021">
    <property type="entry name" value="Prot-tyrosine_phosphatase-like"/>
</dbReference>
<keyword evidence="6" id="KW-0904">Protein phosphatase</keyword>
<organism evidence="13 14">
    <name type="scientific">Periophthalmus magnuspinnatus</name>
    <dbReference type="NCBI Taxonomy" id="409849"/>
    <lineage>
        <taxon>Eukaryota</taxon>
        <taxon>Metazoa</taxon>
        <taxon>Chordata</taxon>
        <taxon>Craniata</taxon>
        <taxon>Vertebrata</taxon>
        <taxon>Euteleostomi</taxon>
        <taxon>Actinopterygii</taxon>
        <taxon>Neopterygii</taxon>
        <taxon>Teleostei</taxon>
        <taxon>Neoteleostei</taxon>
        <taxon>Acanthomorphata</taxon>
        <taxon>Gobiaria</taxon>
        <taxon>Gobiiformes</taxon>
        <taxon>Gobioidei</taxon>
        <taxon>Gobiidae</taxon>
        <taxon>Oxudercinae</taxon>
        <taxon>Periophthalmus</taxon>
    </lineage>
</organism>
<reference evidence="13" key="1">
    <citation type="submission" date="2025-08" db="UniProtKB">
        <authorList>
            <consortium name="Ensembl"/>
        </authorList>
    </citation>
    <scope>IDENTIFICATION</scope>
</reference>
<dbReference type="Ensembl" id="ENSPMGT00000027617.1">
    <property type="protein sequence ID" value="ENSPMGP00000025931.1"/>
    <property type="gene ID" value="ENSPMGG00000020905.1"/>
</dbReference>
<dbReference type="Pfam" id="PF09380">
    <property type="entry name" value="FERM_C"/>
    <property type="match status" value="1"/>
</dbReference>
<dbReference type="FunFam" id="2.30.29.30:FF:000002">
    <property type="entry name" value="Band 4.1-like protein 5 isoform 1"/>
    <property type="match status" value="1"/>
</dbReference>
<feature type="domain" description="FERM" evidence="11">
    <location>
        <begin position="1"/>
        <end position="239"/>
    </location>
</feature>
<protein>
    <recommendedName>
        <fullName evidence="3">protein-tyrosine-phosphatase</fullName>
        <ecNumber evidence="3">3.1.3.48</ecNumber>
    </recommendedName>
</protein>
<dbReference type="Pfam" id="PF00373">
    <property type="entry name" value="FERM_M"/>
    <property type="match status" value="1"/>
</dbReference>
<dbReference type="PROSITE" id="PS50057">
    <property type="entry name" value="FERM_3"/>
    <property type="match status" value="1"/>
</dbReference>
<dbReference type="SMART" id="SM00194">
    <property type="entry name" value="PTPc"/>
    <property type="match status" value="1"/>
</dbReference>
<proteinExistence type="inferred from homology"/>
<dbReference type="InterPro" id="IPR003595">
    <property type="entry name" value="Tyr_Pase_cat"/>
</dbReference>
<dbReference type="SMART" id="SM01196">
    <property type="entry name" value="FERM_C"/>
    <property type="match status" value="1"/>
</dbReference>
<dbReference type="InterPro" id="IPR000387">
    <property type="entry name" value="Tyr_Pase_dom"/>
</dbReference>
<dbReference type="PROSITE" id="PS50056">
    <property type="entry name" value="TYR_PHOSPHATASE_2"/>
    <property type="match status" value="1"/>
</dbReference>
<dbReference type="SUPFAM" id="SSF50156">
    <property type="entry name" value="PDZ domain-like"/>
    <property type="match status" value="1"/>
</dbReference>
<dbReference type="InterPro" id="IPR014352">
    <property type="entry name" value="FERM/acyl-CoA-bd_prot_sf"/>
</dbReference>
<evidence type="ECO:0000313" key="14">
    <source>
        <dbReference type="Proteomes" id="UP000261520"/>
    </source>
</evidence>
<dbReference type="InterPro" id="IPR019747">
    <property type="entry name" value="FERM_CS"/>
</dbReference>
<reference evidence="13" key="2">
    <citation type="submission" date="2025-09" db="UniProtKB">
        <authorList>
            <consortium name="Ensembl"/>
        </authorList>
    </citation>
    <scope>IDENTIFICATION</scope>
</reference>
<keyword evidence="14" id="KW-1185">Reference proteome</keyword>
<evidence type="ECO:0000259" key="12">
    <source>
        <dbReference type="PROSITE" id="PS50106"/>
    </source>
</evidence>
<dbReference type="CDD" id="cd06706">
    <property type="entry name" value="PDZ_PTPN3-4-like"/>
    <property type="match status" value="1"/>
</dbReference>
<dbReference type="Gene3D" id="1.20.80.10">
    <property type="match status" value="1"/>
</dbReference>
<dbReference type="SUPFAM" id="SSF47031">
    <property type="entry name" value="Second domain of FERM"/>
    <property type="match status" value="1"/>
</dbReference>
<keyword evidence="4" id="KW-0963">Cytoplasm</keyword>
<dbReference type="Pfam" id="PF00595">
    <property type="entry name" value="PDZ"/>
    <property type="match status" value="1"/>
</dbReference>
<dbReference type="Gene3D" id="2.30.29.30">
    <property type="entry name" value="Pleckstrin-homology domain (PH domain)/Phosphotyrosine-binding domain (PTB)"/>
    <property type="match status" value="1"/>
</dbReference>
<dbReference type="PROSITE" id="PS00383">
    <property type="entry name" value="TYR_PHOSPHATASE_1"/>
    <property type="match status" value="1"/>
</dbReference>
<sequence length="769" mass="86304">SLEERQLFSLQIRETSSITTNAPSPVSLVSPFYLNFRVRFFISDPNSLQHEQTRTISSLFFSLQSLLKCPLSAAVVLASYDVQSELGDHSPTHLPGYLSKHHFIPEQDEDFLSKVEDLHPQHKGLKQSEAELCFLNTARTLELYGVELHSAMDTNNAPLMVGLASSGVAIFCNTVCSSFFPWGNIIKISFKRKRFLIHLKRKHGETQDCVVSLDLPCPKSCKNLWRSCVDHHTFFINSTCPCLISSGPVCQRVMGGMVWNPVPRRSLSSEHLETKSLPSRSPPSTPNWRCPRVRHGLSKPRPSSVELSSDLKEMSEGEDVFYTYRASVSSRESEGDGSTHLIGEEDGDHSNAPGDGDLLLIRITPDHEGKFGFNVKGGVDQKMPLAISHVKPDSPAGKCEPKLLEGDLVVLINGRDISEHTHDQVVMFIRASRESHSRELALLVKRKGATRTLPQLQLPPTLTLTGHSQGDKAPSPVQSEPVTTLEESMRQLEKGIQSGTLCFHFENLYRRKPGLSLSCARLSENIEKNRYRDVLPYDDTRVILQGQEDYINASHITMAPPMSGVCLRYVAAQGPLPQTCSHFWQSVWEQKAHTVIMLTTLTERGRTKCHQYWPHPPQVKSYGHMQVKCHSEECNLAYVTRQFTLTNTKLGEERAVTHLQYVAWPDHGVPDDPSDFLLFVSSVRERRRGDEPLLVHCSAGIGRTGVLITMETGLALLDQGRPVFPLEIVKTLRDQRAMMVQTTCQFQFICEAILRVYKEKHEKSSAPKS</sequence>
<dbReference type="GO" id="GO:0005856">
    <property type="term" value="C:cytoskeleton"/>
    <property type="evidence" value="ECO:0007669"/>
    <property type="project" value="UniProtKB-SubCell"/>
</dbReference>
<evidence type="ECO:0000313" key="13">
    <source>
        <dbReference type="Ensembl" id="ENSPMGP00000025931.1"/>
    </source>
</evidence>
<dbReference type="GO" id="GO:0004725">
    <property type="term" value="F:protein tyrosine phosphatase activity"/>
    <property type="evidence" value="ECO:0007669"/>
    <property type="project" value="UniProtKB-EC"/>
</dbReference>
<dbReference type="InterPro" id="IPR018980">
    <property type="entry name" value="FERM_PH-like_C"/>
</dbReference>
<dbReference type="AlphaFoldDB" id="A0A3B4BBL8"/>
<dbReference type="InterPro" id="IPR019748">
    <property type="entry name" value="FERM_central"/>
</dbReference>
<dbReference type="FunFam" id="2.30.42.10:FF:000045">
    <property type="entry name" value="Tyrosine-protein phosphatase non-receptor type"/>
    <property type="match status" value="1"/>
</dbReference>
<dbReference type="Pfam" id="PF00102">
    <property type="entry name" value="Y_phosphatase"/>
    <property type="match status" value="1"/>
</dbReference>
<dbReference type="PANTHER" id="PTHR45706">
    <property type="entry name" value="TYROSINE-PROTEIN PHOSPHATASE"/>
    <property type="match status" value="1"/>
</dbReference>
<evidence type="ECO:0000256" key="3">
    <source>
        <dbReference type="ARBA" id="ARBA00013064"/>
    </source>
</evidence>
<evidence type="ECO:0000256" key="6">
    <source>
        <dbReference type="ARBA" id="ARBA00022912"/>
    </source>
</evidence>
<evidence type="ECO:0000256" key="7">
    <source>
        <dbReference type="ARBA" id="ARBA00023212"/>
    </source>
</evidence>
<evidence type="ECO:0000256" key="4">
    <source>
        <dbReference type="ARBA" id="ARBA00022490"/>
    </source>
</evidence>
<evidence type="ECO:0000256" key="5">
    <source>
        <dbReference type="ARBA" id="ARBA00022801"/>
    </source>
</evidence>
<dbReference type="PRINTS" id="PR00700">
    <property type="entry name" value="PRTYPHPHTASE"/>
</dbReference>
<dbReference type="PROSITE" id="PS00661">
    <property type="entry name" value="FERM_2"/>
    <property type="match status" value="1"/>
</dbReference>
<dbReference type="InterPro" id="IPR000299">
    <property type="entry name" value="FERM_domain"/>
</dbReference>